<dbReference type="GeneID" id="30016077"/>
<sequence>MVELRTPTYLDPLAVRIQSTRRGKAREWKRFLVFAELTRSQKGGGAEVATQREYDAQVDLQHLVPVGQGELVHRVPPLDAHAGHQDGHVVAGAGVEHPGGQPRHVDLRGQGGGEQAQTVCL</sequence>
<accession>A0A178Z261</accession>
<evidence type="ECO:0000313" key="2">
    <source>
        <dbReference type="Proteomes" id="UP000078343"/>
    </source>
</evidence>
<reference evidence="1 2" key="1">
    <citation type="submission" date="2016-04" db="EMBL/GenBank/DDBJ databases">
        <title>Draft genome of Fonsecaea erecta CBS 125763.</title>
        <authorList>
            <person name="Weiss V.A."/>
            <person name="Vicente V.A."/>
            <person name="Raittz R.T."/>
            <person name="Moreno L.F."/>
            <person name="De Souza E.M."/>
            <person name="Pedrosa F.O."/>
            <person name="Steffens M.B."/>
            <person name="Faoro H."/>
            <person name="Tadra-Sfeir M.Z."/>
            <person name="Najafzadeh M.J."/>
            <person name="Felipe M.S."/>
            <person name="Teixeira M."/>
            <person name="Sun J."/>
            <person name="Xi L."/>
            <person name="Gomes R."/>
            <person name="De Azevedo C.M."/>
            <person name="Salgado C.G."/>
            <person name="Da Silva M.B."/>
            <person name="Nascimento M.F."/>
            <person name="Queiroz-Telles F."/>
            <person name="Attili D.S."/>
            <person name="Gorbushina A."/>
        </authorList>
    </citation>
    <scope>NUCLEOTIDE SEQUENCE [LARGE SCALE GENOMIC DNA]</scope>
    <source>
        <strain evidence="1 2">CBS 125763</strain>
    </source>
</reference>
<evidence type="ECO:0000313" key="1">
    <source>
        <dbReference type="EMBL" id="OAP53888.1"/>
    </source>
</evidence>
<dbReference type="Proteomes" id="UP000078343">
    <property type="component" value="Unassembled WGS sequence"/>
</dbReference>
<protein>
    <submittedName>
        <fullName evidence="1">Uncharacterized protein</fullName>
    </submittedName>
</protein>
<dbReference type="AlphaFoldDB" id="A0A178Z261"/>
<dbReference type="RefSeq" id="XP_018687255.1">
    <property type="nucleotide sequence ID" value="XM_018843414.1"/>
</dbReference>
<proteinExistence type="predicted"/>
<organism evidence="1 2">
    <name type="scientific">Fonsecaea erecta</name>
    <dbReference type="NCBI Taxonomy" id="1367422"/>
    <lineage>
        <taxon>Eukaryota</taxon>
        <taxon>Fungi</taxon>
        <taxon>Dikarya</taxon>
        <taxon>Ascomycota</taxon>
        <taxon>Pezizomycotina</taxon>
        <taxon>Eurotiomycetes</taxon>
        <taxon>Chaetothyriomycetidae</taxon>
        <taxon>Chaetothyriales</taxon>
        <taxon>Herpotrichiellaceae</taxon>
        <taxon>Fonsecaea</taxon>
    </lineage>
</organism>
<gene>
    <name evidence="1" type="ORF">AYL99_11910</name>
</gene>
<dbReference type="EMBL" id="LVYI01000018">
    <property type="protein sequence ID" value="OAP53888.1"/>
    <property type="molecule type" value="Genomic_DNA"/>
</dbReference>
<keyword evidence="2" id="KW-1185">Reference proteome</keyword>
<comment type="caution">
    <text evidence="1">The sequence shown here is derived from an EMBL/GenBank/DDBJ whole genome shotgun (WGS) entry which is preliminary data.</text>
</comment>
<name>A0A178Z261_9EURO</name>